<feature type="repeat" description="WD" evidence="3">
    <location>
        <begin position="405"/>
        <end position="446"/>
    </location>
</feature>
<keyword evidence="7" id="KW-1185">Reference proteome</keyword>
<feature type="compositionally biased region" description="Acidic residues" evidence="4">
    <location>
        <begin position="42"/>
        <end position="54"/>
    </location>
</feature>
<proteinExistence type="predicted"/>
<evidence type="ECO:0000313" key="6">
    <source>
        <dbReference type="EMBL" id="GMI20139.1"/>
    </source>
</evidence>
<feature type="compositionally biased region" description="Acidic residues" evidence="4">
    <location>
        <begin position="182"/>
        <end position="207"/>
    </location>
</feature>
<dbReference type="PROSITE" id="PS50294">
    <property type="entry name" value="WD_REPEATS_REGION"/>
    <property type="match status" value="1"/>
</dbReference>
<dbReference type="SUPFAM" id="SSF50978">
    <property type="entry name" value="WD40 repeat-like"/>
    <property type="match status" value="1"/>
</dbReference>
<gene>
    <name evidence="6" type="ORF">TeGR_g3013</name>
</gene>
<dbReference type="InterPro" id="IPR022052">
    <property type="entry name" value="Histone-bd_RBBP4-like_N"/>
</dbReference>
<dbReference type="SMART" id="SM00320">
    <property type="entry name" value="WD40"/>
    <property type="match status" value="5"/>
</dbReference>
<accession>A0ABQ6M5W0</accession>
<organism evidence="6 7">
    <name type="scientific">Tetraparma gracilis</name>
    <dbReference type="NCBI Taxonomy" id="2962635"/>
    <lineage>
        <taxon>Eukaryota</taxon>
        <taxon>Sar</taxon>
        <taxon>Stramenopiles</taxon>
        <taxon>Ochrophyta</taxon>
        <taxon>Bolidophyceae</taxon>
        <taxon>Parmales</taxon>
        <taxon>Triparmaceae</taxon>
        <taxon>Tetraparma</taxon>
    </lineage>
</organism>
<evidence type="ECO:0000259" key="5">
    <source>
        <dbReference type="Pfam" id="PF12265"/>
    </source>
</evidence>
<evidence type="ECO:0000256" key="4">
    <source>
        <dbReference type="SAM" id="MobiDB-lite"/>
    </source>
</evidence>
<dbReference type="EMBL" id="BRYB01001193">
    <property type="protein sequence ID" value="GMI20139.1"/>
    <property type="molecule type" value="Genomic_DNA"/>
</dbReference>
<dbReference type="InterPro" id="IPR051972">
    <property type="entry name" value="Glutamate-rich_WD_repeat"/>
</dbReference>
<evidence type="ECO:0000256" key="3">
    <source>
        <dbReference type="PROSITE-ProRule" id="PRU00221"/>
    </source>
</evidence>
<feature type="repeat" description="WD" evidence="3">
    <location>
        <begin position="360"/>
        <end position="395"/>
    </location>
</feature>
<sequence>MPPKKSKKKRSASSSAPPAKSPPPSRASGSLEETMDSLNFEDPYEDEVGDEGEVVDMKEHVEEGEGGGEGGEGAAAAAAAPAAAAPAAAAPRQAWTPGQELDSDEVLEFDASAYNMYHALKPEWPCLSFCVLQDTLGENRTRYPHSMFALAGTQADRAERNKLTLMKLSDLSRTSRARAAGEDSDDGSGDDDALDSEGEAEEEDADPVLEHLSVPHPGGVNRVRACPQRPGVVASLADTAHVHVWDLSEHMKSFENRMAGQDKLSNKQIMTHSGHREEGFAVDWSRKAAGSLLTGDCSGGVHLWKPTEAGWTVAPGWELGTSVEDLQWSPTEATVFASGDCNNDICIFDTRKPGAPMLKHRAHDADVNVISWNHNVSNLLASGSDDGVFAVWDLRAFGKEPLARFTTHTTPITSLEWHPTDESMIVVSDESAVFVYDLSIEEDAEEAAAAGGAAAAGAGEGEAKIPPQMLFMHCGSTSNKEAHWHPQIPSLVMTTALTGFNVFIPSNL</sequence>
<dbReference type="Gene3D" id="2.130.10.10">
    <property type="entry name" value="YVTN repeat-like/Quinoprotein amine dehydrogenase"/>
    <property type="match status" value="1"/>
</dbReference>
<keyword evidence="1 3" id="KW-0853">WD repeat</keyword>
<dbReference type="PROSITE" id="PS50082">
    <property type="entry name" value="WD_REPEATS_2"/>
    <property type="match status" value="2"/>
</dbReference>
<feature type="region of interest" description="Disordered" evidence="4">
    <location>
        <begin position="1"/>
        <end position="82"/>
    </location>
</feature>
<dbReference type="Proteomes" id="UP001165060">
    <property type="component" value="Unassembled WGS sequence"/>
</dbReference>
<feature type="compositionally biased region" description="Basic residues" evidence="4">
    <location>
        <begin position="1"/>
        <end position="11"/>
    </location>
</feature>
<dbReference type="Pfam" id="PF12265">
    <property type="entry name" value="CAF1C_H4-bd"/>
    <property type="match status" value="1"/>
</dbReference>
<keyword evidence="2" id="KW-0677">Repeat</keyword>
<dbReference type="InterPro" id="IPR036322">
    <property type="entry name" value="WD40_repeat_dom_sf"/>
</dbReference>
<dbReference type="Pfam" id="PF00400">
    <property type="entry name" value="WD40"/>
    <property type="match status" value="2"/>
</dbReference>
<feature type="region of interest" description="Disordered" evidence="4">
    <location>
        <begin position="173"/>
        <end position="221"/>
    </location>
</feature>
<dbReference type="PANTHER" id="PTHR45903">
    <property type="entry name" value="GLUTAMATE-RICH WD REPEAT-CONTAINING PROTEIN 1"/>
    <property type="match status" value="1"/>
</dbReference>
<protein>
    <recommendedName>
        <fullName evidence="5">Histone-binding protein RBBP4-like N-terminal domain-containing protein</fullName>
    </recommendedName>
</protein>
<evidence type="ECO:0000256" key="2">
    <source>
        <dbReference type="ARBA" id="ARBA00022737"/>
    </source>
</evidence>
<reference evidence="6 7" key="1">
    <citation type="journal article" date="2023" name="Commun. Biol.">
        <title>Genome analysis of Parmales, the sister group of diatoms, reveals the evolutionary specialization of diatoms from phago-mixotrophs to photoautotrophs.</title>
        <authorList>
            <person name="Ban H."/>
            <person name="Sato S."/>
            <person name="Yoshikawa S."/>
            <person name="Yamada K."/>
            <person name="Nakamura Y."/>
            <person name="Ichinomiya M."/>
            <person name="Sato N."/>
            <person name="Blanc-Mathieu R."/>
            <person name="Endo H."/>
            <person name="Kuwata A."/>
            <person name="Ogata H."/>
        </authorList>
    </citation>
    <scope>NUCLEOTIDE SEQUENCE [LARGE SCALE GENOMIC DNA]</scope>
</reference>
<evidence type="ECO:0000256" key="1">
    <source>
        <dbReference type="ARBA" id="ARBA00022574"/>
    </source>
</evidence>
<comment type="caution">
    <text evidence="6">The sequence shown here is derived from an EMBL/GenBank/DDBJ whole genome shotgun (WGS) entry which is preliminary data.</text>
</comment>
<name>A0ABQ6M5W0_9STRA</name>
<dbReference type="InterPro" id="IPR015943">
    <property type="entry name" value="WD40/YVTN_repeat-like_dom_sf"/>
</dbReference>
<feature type="domain" description="Histone-binding protein RBBP4-like N-terminal" evidence="5">
    <location>
        <begin position="104"/>
        <end position="171"/>
    </location>
</feature>
<dbReference type="InterPro" id="IPR001680">
    <property type="entry name" value="WD40_rpt"/>
</dbReference>
<dbReference type="PANTHER" id="PTHR45903:SF1">
    <property type="entry name" value="GLUTAMATE-RICH WD REPEAT-CONTAINING PROTEIN 1"/>
    <property type="match status" value="1"/>
</dbReference>
<evidence type="ECO:0000313" key="7">
    <source>
        <dbReference type="Proteomes" id="UP001165060"/>
    </source>
</evidence>